<evidence type="ECO:0000256" key="2">
    <source>
        <dbReference type="ARBA" id="ARBA00004123"/>
    </source>
</evidence>
<evidence type="ECO:0000313" key="21">
    <source>
        <dbReference type="Proteomes" id="UP000515152"/>
    </source>
</evidence>
<dbReference type="InterPro" id="IPR049126">
    <property type="entry name" value="FAN1-like_TPR"/>
</dbReference>
<evidence type="ECO:0000313" key="22">
    <source>
        <dbReference type="RefSeq" id="XP_031418178.1"/>
    </source>
</evidence>
<organism evidence="21 22">
    <name type="scientific">Clupea harengus</name>
    <name type="common">Atlantic herring</name>
    <dbReference type="NCBI Taxonomy" id="7950"/>
    <lineage>
        <taxon>Eukaryota</taxon>
        <taxon>Metazoa</taxon>
        <taxon>Chordata</taxon>
        <taxon>Craniata</taxon>
        <taxon>Vertebrata</taxon>
        <taxon>Euteleostomi</taxon>
        <taxon>Actinopterygii</taxon>
        <taxon>Neopterygii</taxon>
        <taxon>Teleostei</taxon>
        <taxon>Clupei</taxon>
        <taxon>Clupeiformes</taxon>
        <taxon>Clupeoidei</taxon>
        <taxon>Clupeidae</taxon>
        <taxon>Clupea</taxon>
    </lineage>
</organism>
<comment type="catalytic activity">
    <reaction evidence="1 17">
        <text>Hydrolytically removes 5'-nucleotides successively from the 3'-hydroxy termini of 3'-hydroxy-terminated oligonucleotides.</text>
        <dbReference type="EC" id="3.1.4.1"/>
    </reaction>
</comment>
<feature type="compositionally biased region" description="Polar residues" evidence="18">
    <location>
        <begin position="300"/>
        <end position="313"/>
    </location>
</feature>
<keyword evidence="9 17" id="KW-0378">Hydrolase</keyword>
<evidence type="ECO:0000256" key="12">
    <source>
        <dbReference type="ARBA" id="ARBA00022842"/>
    </source>
</evidence>
<feature type="domain" description="VRR-NUC" evidence="20">
    <location>
        <begin position="892"/>
        <end position="1007"/>
    </location>
</feature>
<keyword evidence="13" id="KW-0175">Coiled coil</keyword>
<keyword evidence="14 17" id="KW-0234">DNA repair</keyword>
<evidence type="ECO:0000259" key="20">
    <source>
        <dbReference type="SMART" id="SM00990"/>
    </source>
</evidence>
<feature type="compositionally biased region" description="Polar residues" evidence="18">
    <location>
        <begin position="197"/>
        <end position="209"/>
    </location>
</feature>
<dbReference type="FunFam" id="3.40.1350.10:FF:000004">
    <property type="entry name" value="Fanconi-associated nuclease"/>
    <property type="match status" value="1"/>
</dbReference>
<feature type="region of interest" description="Disordered" evidence="18">
    <location>
        <begin position="173"/>
        <end position="212"/>
    </location>
</feature>
<keyword evidence="21" id="KW-1185">Reference proteome</keyword>
<dbReference type="InterPro" id="IPR033315">
    <property type="entry name" value="Fan1-like"/>
</dbReference>
<evidence type="ECO:0000256" key="4">
    <source>
        <dbReference type="ARBA" id="ARBA00022722"/>
    </source>
</evidence>
<evidence type="ECO:0000256" key="8">
    <source>
        <dbReference type="ARBA" id="ARBA00022771"/>
    </source>
</evidence>
<feature type="region of interest" description="Disordered" evidence="18">
    <location>
        <begin position="1"/>
        <end position="46"/>
    </location>
</feature>
<dbReference type="KEGG" id="char:105892561"/>
<keyword evidence="11" id="KW-0269">Exonuclease</keyword>
<name>A0A6P8EPS2_CLUHA</name>
<feature type="compositionally biased region" description="Basic and acidic residues" evidence="18">
    <location>
        <begin position="334"/>
        <end position="347"/>
    </location>
</feature>
<feature type="domain" description="UBZ4-type" evidence="19">
    <location>
        <begin position="52"/>
        <end position="76"/>
    </location>
</feature>
<feature type="compositionally biased region" description="Polar residues" evidence="18">
    <location>
        <begin position="365"/>
        <end position="375"/>
    </location>
</feature>
<comment type="cofactor">
    <cofactor evidence="17">
        <name>Mg(2+)</name>
        <dbReference type="ChEBI" id="CHEBI:18420"/>
    </cofactor>
    <cofactor evidence="17">
        <name>Mn(2+)</name>
        <dbReference type="ChEBI" id="CHEBI:29035"/>
    </cofactor>
</comment>
<sequence length="1016" mass="113198">MAEKRRSLCERGSPSRRSLSLTKRKRGNSHAGDGGPKAGTITSFFSNAPPSKVACPLCDELVPRFKINEHIDTQCRKFRQENEREHMLVSSQEPKTAAASLSPQRACRRTPVQQTGSKSPDQTGELKSSPYFKNQGVQKQQQQEVDIGEVTNQAKVVQNVTLGSLSSRLSGKALTVSEKNKTRQTGGAEGEDGENGKLNSSQKENQLEVSTEPKCSLVNTSEWFSSQKQTVCEQQEEPDLGVVKSHSSHATPVDCSKSFSFKRRLTEVTVRNGSDTHALKSKLSKRGRHERGPEKASPVTCPQQAGPTESITQREAPSVSQSSEQASTSGLGTRNERDSSSTVRRSELQQTAPSEGVGQAAPSESVGQTAPSESVGQAEAPSASRSSEQGSHTVRRAALALHQEQSSESTEKRESGTSQPERPKSSTDATRARAGTSGSFRKPYYLRNFLSVLEAVLEHEDDRLLFNQEDLASIHGFQQLSGPGQMLYVRLFQRKLKWLQVEKLDYADYWTTGNSSTGAVILKRGRQLAGQCVRLAVCPRAVFSRLLLLFSLTEALDDETSAAGGGQGQLYTILLVNSGQLAFPEYTVQRKARVFRHRDDLIRYEVAMRCLQEVASAMQSGSWEDALGLYTAAKATWQELWQSGDFQHEEDLPVFLRFFTVGWSYTRIMSRGVEILQRLRRYEEAVAELRSLLAQSVYCPDSRGRWWDRLALNLQQHLKHHEQAIGAIRDGLLDPLVRTGHQLALQQRADRMKESPSLKKYRLLLRDMPSIHVNDVPHVTIRGHMFPHQGGMGKSVFLLPADGEGDATIMCSVEDLALAHYRHLGFDQGLHGEGSTFSTLFGLLMWDVIFMEGVPDVFRYPYQTCPLDLHTDCFYGNRREAIEARVQLVREASGETLQELLADVWHRQEGRVCALVNWERFSSLQQAQGLVACMGGSFLAEVILRMARDYRHCRAGLPDLVVWNTGTCRYKVVEVKGPNDRLSQKQQIWLDELRKWGADVEVCHVTATGGRTAHLD</sequence>
<proteinExistence type="inferred from homology"/>
<feature type="region of interest" description="Disordered" evidence="18">
    <location>
        <begin position="234"/>
        <end position="257"/>
    </location>
</feature>
<comment type="subcellular location">
    <subcellularLocation>
        <location evidence="2 17">Nucleus</location>
    </subcellularLocation>
</comment>
<feature type="compositionally biased region" description="Basic residues" evidence="18">
    <location>
        <begin position="279"/>
        <end position="289"/>
    </location>
</feature>
<evidence type="ECO:0000256" key="10">
    <source>
        <dbReference type="ARBA" id="ARBA00022833"/>
    </source>
</evidence>
<dbReference type="Pfam" id="PF21170">
    <property type="entry name" value="FAN1_TPR"/>
    <property type="match status" value="1"/>
</dbReference>
<dbReference type="AlphaFoldDB" id="A0A6P8EPS2"/>
<dbReference type="GO" id="GO:0005634">
    <property type="term" value="C:nucleus"/>
    <property type="evidence" value="ECO:0007669"/>
    <property type="project" value="UniProtKB-SubCell"/>
</dbReference>
<dbReference type="SUPFAM" id="SSF48452">
    <property type="entry name" value="TPR-like"/>
    <property type="match status" value="1"/>
</dbReference>
<dbReference type="InterPro" id="IPR011856">
    <property type="entry name" value="tRNA_endonuc-like_dom_sf"/>
</dbReference>
<keyword evidence="6" id="KW-0255">Endonuclease</keyword>
<feature type="compositionally biased region" description="Polar residues" evidence="18">
    <location>
        <begin position="383"/>
        <end position="392"/>
    </location>
</feature>
<evidence type="ECO:0000259" key="19">
    <source>
        <dbReference type="SMART" id="SM00734"/>
    </source>
</evidence>
<reference evidence="22" key="1">
    <citation type="submission" date="2025-08" db="UniProtKB">
        <authorList>
            <consortium name="RefSeq"/>
        </authorList>
    </citation>
    <scope>IDENTIFICATION</scope>
</reference>
<dbReference type="CTD" id="22909"/>
<feature type="region of interest" description="Disordered" evidence="18">
    <location>
        <begin position="86"/>
        <end position="140"/>
    </location>
</feature>
<keyword evidence="15 17" id="KW-0464">Manganese</keyword>
<dbReference type="SMART" id="SM00734">
    <property type="entry name" value="ZnF_Rad18"/>
    <property type="match status" value="1"/>
</dbReference>
<protein>
    <recommendedName>
        <fullName evidence="17">Fanconi-associated nuclease</fullName>
        <ecNumber evidence="17">3.1.4.1</ecNumber>
    </recommendedName>
</protein>
<evidence type="ECO:0000256" key="17">
    <source>
        <dbReference type="RuleBase" id="RU365033"/>
    </source>
</evidence>
<dbReference type="Pfam" id="PF08774">
    <property type="entry name" value="VRR_NUC"/>
    <property type="match status" value="1"/>
</dbReference>
<evidence type="ECO:0000256" key="3">
    <source>
        <dbReference type="ARBA" id="ARBA00005533"/>
    </source>
</evidence>
<keyword evidence="7 17" id="KW-0227">DNA damage</keyword>
<dbReference type="GO" id="GO:0017108">
    <property type="term" value="F:5'-flap endonuclease activity"/>
    <property type="evidence" value="ECO:0007669"/>
    <property type="project" value="TreeGrafter"/>
</dbReference>
<evidence type="ECO:0000256" key="7">
    <source>
        <dbReference type="ARBA" id="ARBA00022763"/>
    </source>
</evidence>
<keyword evidence="5 17" id="KW-0479">Metal-binding</keyword>
<dbReference type="GO" id="GO:0008270">
    <property type="term" value="F:zinc ion binding"/>
    <property type="evidence" value="ECO:0007669"/>
    <property type="project" value="UniProtKB-KW"/>
</dbReference>
<dbReference type="OrthoDB" id="76364at2759"/>
<keyword evidence="8" id="KW-0863">Zinc-finger</keyword>
<evidence type="ECO:0000256" key="18">
    <source>
        <dbReference type="SAM" id="MobiDB-lite"/>
    </source>
</evidence>
<dbReference type="InterPro" id="IPR006642">
    <property type="entry name" value="Rad18_UBZ4"/>
</dbReference>
<accession>A0A6P8EPS2</accession>
<dbReference type="CDD" id="cd22326">
    <property type="entry name" value="FAN1-like"/>
    <property type="match status" value="1"/>
</dbReference>
<dbReference type="GeneID" id="105892561"/>
<dbReference type="RefSeq" id="XP_031418178.1">
    <property type="nucleotide sequence ID" value="XM_031562318.2"/>
</dbReference>
<keyword evidence="12 17" id="KW-0460">Magnesium</keyword>
<keyword evidence="4 17" id="KW-0540">Nuclease</keyword>
<dbReference type="InterPro" id="IPR014883">
    <property type="entry name" value="VRR_NUC"/>
</dbReference>
<feature type="compositionally biased region" description="Polar residues" evidence="18">
    <location>
        <begin position="89"/>
        <end position="103"/>
    </location>
</feature>
<dbReference type="GO" id="GO:0036297">
    <property type="term" value="P:interstrand cross-link repair"/>
    <property type="evidence" value="ECO:0007669"/>
    <property type="project" value="InterPro"/>
</dbReference>
<dbReference type="InterPro" id="IPR011990">
    <property type="entry name" value="TPR-like_helical_dom_sf"/>
</dbReference>
<evidence type="ECO:0000256" key="13">
    <source>
        <dbReference type="ARBA" id="ARBA00023054"/>
    </source>
</evidence>
<dbReference type="SMART" id="SM00990">
    <property type="entry name" value="VRR_NUC"/>
    <property type="match status" value="1"/>
</dbReference>
<dbReference type="PANTHER" id="PTHR15749:SF4">
    <property type="entry name" value="FANCONI-ASSOCIATED NUCLEASE 1"/>
    <property type="match status" value="1"/>
</dbReference>
<evidence type="ECO:0000256" key="1">
    <source>
        <dbReference type="ARBA" id="ARBA00000983"/>
    </source>
</evidence>
<dbReference type="EC" id="3.1.4.1" evidence="17"/>
<dbReference type="GO" id="GO:0070336">
    <property type="term" value="F:flap-structured DNA binding"/>
    <property type="evidence" value="ECO:0007669"/>
    <property type="project" value="TreeGrafter"/>
</dbReference>
<evidence type="ECO:0000256" key="16">
    <source>
        <dbReference type="ARBA" id="ARBA00023242"/>
    </source>
</evidence>
<evidence type="ECO:0000256" key="14">
    <source>
        <dbReference type="ARBA" id="ARBA00023204"/>
    </source>
</evidence>
<keyword evidence="10" id="KW-0862">Zinc</keyword>
<evidence type="ECO:0000256" key="11">
    <source>
        <dbReference type="ARBA" id="ARBA00022839"/>
    </source>
</evidence>
<dbReference type="Pfam" id="PF21315">
    <property type="entry name" value="FAN1_HTH"/>
    <property type="match status" value="1"/>
</dbReference>
<feature type="compositionally biased region" description="Low complexity" evidence="18">
    <location>
        <begin position="315"/>
        <end position="329"/>
    </location>
</feature>
<comment type="similarity">
    <text evidence="3 17">Belongs to the FAN1 family.</text>
</comment>
<evidence type="ECO:0000256" key="15">
    <source>
        <dbReference type="ARBA" id="ARBA00023211"/>
    </source>
</evidence>
<evidence type="ECO:0000256" key="9">
    <source>
        <dbReference type="ARBA" id="ARBA00022801"/>
    </source>
</evidence>
<evidence type="ECO:0000256" key="6">
    <source>
        <dbReference type="ARBA" id="ARBA00022759"/>
    </source>
</evidence>
<dbReference type="Proteomes" id="UP000515152">
    <property type="component" value="Chromosome 3"/>
</dbReference>
<dbReference type="PANTHER" id="PTHR15749">
    <property type="entry name" value="FANCONI-ASSOCIATED NUCLEASE 1"/>
    <property type="match status" value="1"/>
</dbReference>
<keyword evidence="16 17" id="KW-0539">Nucleus</keyword>
<feature type="compositionally biased region" description="Basic and acidic residues" evidence="18">
    <location>
        <begin position="409"/>
        <end position="425"/>
    </location>
</feature>
<feature type="region of interest" description="Disordered" evidence="18">
    <location>
        <begin position="272"/>
        <end position="436"/>
    </location>
</feature>
<comment type="function">
    <text evidence="17">Nuclease required for the repair of DNA interstrand cross-links (ICL). Acts as a 5'-3' exonuclease that anchors at a cut end of DNA and cleaves DNA successively at every third nucleotide, allowing to excise an ICL from one strand through flanking incisions.</text>
</comment>
<dbReference type="GO" id="GO:0008409">
    <property type="term" value="F:5'-3' exonuclease activity"/>
    <property type="evidence" value="ECO:0007669"/>
    <property type="project" value="TreeGrafter"/>
</dbReference>
<dbReference type="Gene3D" id="3.40.1350.10">
    <property type="match status" value="1"/>
</dbReference>
<dbReference type="InterPro" id="IPR049132">
    <property type="entry name" value="FAN1-like_euk"/>
</dbReference>
<dbReference type="InterPro" id="IPR049125">
    <property type="entry name" value="FAN1-like_WH"/>
</dbReference>
<dbReference type="GO" id="GO:0004528">
    <property type="term" value="F:phosphodiesterase I activity"/>
    <property type="evidence" value="ECO:0007669"/>
    <property type="project" value="UniProtKB-EC"/>
</dbReference>
<feature type="compositionally biased region" description="Polar residues" evidence="18">
    <location>
        <begin position="111"/>
        <end position="126"/>
    </location>
</feature>
<gene>
    <name evidence="22" type="primary">fan1</name>
</gene>
<evidence type="ECO:0000256" key="5">
    <source>
        <dbReference type="ARBA" id="ARBA00022723"/>
    </source>
</evidence>